<evidence type="ECO:0000313" key="4">
    <source>
        <dbReference type="Proteomes" id="UP000008225"/>
    </source>
</evidence>
<dbReference type="InterPro" id="IPR053084">
    <property type="entry name" value="AKAP"/>
</dbReference>
<name>A0A5K1U8M8_CALJA</name>
<dbReference type="GeneTree" id="ENSGT00390000003444"/>
<dbReference type="Pfam" id="PF14469">
    <property type="entry name" value="AKAP28"/>
    <property type="match status" value="1"/>
</dbReference>
<dbReference type="PANTHER" id="PTHR35075">
    <property type="entry name" value="A-KINASE ANCHOR PROTEIN 14"/>
    <property type="match status" value="1"/>
</dbReference>
<dbReference type="CTD" id="158798"/>
<dbReference type="Bgee" id="ENSCJAG00000004955">
    <property type="expression patterns" value="Expressed in testis and 5 other cell types or tissues"/>
</dbReference>
<dbReference type="GeneID" id="100389425"/>
<evidence type="ECO:0000313" key="2">
    <source>
        <dbReference type="EMBL" id="JAB23875.1"/>
    </source>
</evidence>
<dbReference type="Ensembl" id="ENSCJAT00000100970.2">
    <property type="protein sequence ID" value="ENSCJAP00000074794.2"/>
    <property type="gene ID" value="ENSCJAG00000004955.5"/>
</dbReference>
<feature type="region of interest" description="Disordered" evidence="1">
    <location>
        <begin position="1"/>
        <end position="37"/>
    </location>
</feature>
<gene>
    <name evidence="2 3" type="primary">AKAP14</name>
</gene>
<organism evidence="2">
    <name type="scientific">Callithrix jacchus</name>
    <name type="common">White-tufted-ear marmoset</name>
    <name type="synonym">Simia Jacchus</name>
    <dbReference type="NCBI Taxonomy" id="9483"/>
    <lineage>
        <taxon>Eukaryota</taxon>
        <taxon>Metazoa</taxon>
        <taxon>Chordata</taxon>
        <taxon>Craniata</taxon>
        <taxon>Vertebrata</taxon>
        <taxon>Euteleostomi</taxon>
        <taxon>Mammalia</taxon>
        <taxon>Eutheria</taxon>
        <taxon>Euarchontoglires</taxon>
        <taxon>Primates</taxon>
        <taxon>Haplorrhini</taxon>
        <taxon>Platyrrhini</taxon>
        <taxon>Cebidae</taxon>
        <taxon>Callitrichinae</taxon>
        <taxon>Callithrix</taxon>
        <taxon>Callithrix</taxon>
    </lineage>
</organism>
<dbReference type="OMA" id="YIETWEL"/>
<dbReference type="GO" id="GO:0016301">
    <property type="term" value="F:kinase activity"/>
    <property type="evidence" value="ECO:0007669"/>
    <property type="project" value="UniProtKB-KW"/>
</dbReference>
<protein>
    <submittedName>
        <fullName evidence="2">A-kinase anchor protein 14 isoform a</fullName>
    </submittedName>
    <submittedName>
        <fullName evidence="3">A-kinase anchoring protein 14</fullName>
    </submittedName>
</protein>
<accession>A0A5K1U8M8</accession>
<evidence type="ECO:0000313" key="3">
    <source>
        <dbReference type="Ensembl" id="ENSCJAP00000074794.2"/>
    </source>
</evidence>
<dbReference type="InterPro" id="IPR025663">
    <property type="entry name" value="AKAP_28"/>
</dbReference>
<reference evidence="3" key="1">
    <citation type="submission" date="2009-03" db="EMBL/GenBank/DDBJ databases">
        <authorList>
            <person name="Warren W."/>
            <person name="Ye L."/>
            <person name="Minx P."/>
            <person name="Worley K."/>
            <person name="Gibbs R."/>
            <person name="Wilson R.K."/>
        </authorList>
    </citation>
    <scope>NUCLEOTIDE SEQUENCE [LARGE SCALE GENOMIC DNA]</scope>
</reference>
<feature type="compositionally biased region" description="Polar residues" evidence="1">
    <location>
        <begin position="1"/>
        <end position="11"/>
    </location>
</feature>
<keyword evidence="2" id="KW-0808">Transferase</keyword>
<dbReference type="Proteomes" id="UP000008225">
    <property type="component" value="Chromosome X"/>
</dbReference>
<reference evidence="3" key="3">
    <citation type="submission" date="2025-05" db="UniProtKB">
        <authorList>
            <consortium name="Ensembl"/>
        </authorList>
    </citation>
    <scope>IDENTIFICATION</scope>
</reference>
<dbReference type="OrthoDB" id="2148342at2759"/>
<dbReference type="GO" id="GO:0005952">
    <property type="term" value="C:cAMP-dependent protein kinase complex"/>
    <property type="evidence" value="ECO:0007669"/>
    <property type="project" value="Ensembl"/>
</dbReference>
<keyword evidence="4" id="KW-1185">Reference proteome</keyword>
<dbReference type="GO" id="GO:0005930">
    <property type="term" value="C:axoneme"/>
    <property type="evidence" value="ECO:0007669"/>
    <property type="project" value="Ensembl"/>
</dbReference>
<dbReference type="KEGG" id="cjc:100389425"/>
<evidence type="ECO:0000256" key="1">
    <source>
        <dbReference type="SAM" id="MobiDB-lite"/>
    </source>
</evidence>
<keyword evidence="2" id="KW-0418">Kinase</keyword>
<dbReference type="GO" id="GO:0034237">
    <property type="term" value="F:protein kinase A regulatory subunit binding"/>
    <property type="evidence" value="ECO:0007669"/>
    <property type="project" value="Ensembl"/>
</dbReference>
<accession>A0A5F4WAT0</accession>
<feature type="compositionally biased region" description="Polar residues" evidence="1">
    <location>
        <begin position="19"/>
        <end position="30"/>
    </location>
</feature>
<dbReference type="PANTHER" id="PTHR35075:SF1">
    <property type="entry name" value="A-KINASE ANCHOR PROTEIN 14"/>
    <property type="match status" value="1"/>
</dbReference>
<proteinExistence type="evidence at transcript level"/>
<dbReference type="AlphaFoldDB" id="A0A5K1U8M8"/>
<reference evidence="2" key="2">
    <citation type="journal article" date="2014" name="Gigascience">
        <title>De novo assembly of the common marmoset transcriptome from NextGen mRNA sequences.</title>
        <authorList>
            <person name="Maudhoo M.D."/>
            <person name="Ren D."/>
            <person name="Gradnigo J.S."/>
            <person name="Gibbs R.M."/>
            <person name="Lubker A.C."/>
            <person name="Moriyama E.N."/>
            <person name="French J.A."/>
            <person name="Norgren R.B.Jr."/>
        </authorList>
    </citation>
    <scope>NUCLEOTIDE SEQUENCE</scope>
    <source>
        <tissue evidence="2">Cerebral cortex</tissue>
    </source>
</reference>
<dbReference type="RefSeq" id="XP_002763261.1">
    <property type="nucleotide sequence ID" value="XM_002763215.4"/>
</dbReference>
<dbReference type="EMBL" id="GAMR01010057">
    <property type="protein sequence ID" value="JAB23875.1"/>
    <property type="molecule type" value="mRNA"/>
</dbReference>
<sequence>MSETPNSTSQKAMDEDNKAVSQTMPNTQDENTQDKNTQDYEDELTRVALALVEDVINYSVKFLEDEQNPMKNIKWMTHGEFTVENGRKQIDKYLSTCIYKKRWAHTTVFVERRDLIHSFLYIYHVHWSASSAGIPVAQISSGTYFKLKVSKTKPLDAPIDVSFVGEEQELVHRPGMVCFREHWQKNLTDAKYDFMEAFPSIFDRV</sequence>